<evidence type="ECO:0000313" key="2">
    <source>
        <dbReference type="Proteomes" id="UP000661112"/>
    </source>
</evidence>
<proteinExistence type="predicted"/>
<sequence length="633" mass="70007">MVIANTIERQSVDSFSDSELQKIAEDVLQGLQYSFLAAANRQDKPFAQDSVEESFRLAIATLKPEKRLGYQSIARAIAAQPTAERQLSFGRYASLSLDDYAQQGFTATRLPALQLNSAKLLDAVIQIETLPLTQNIVSAVAEPIAIQALSGGTSQAKVKSVGFHITEVKCVDETDGLFGSEAGDDEIQIGGMVIDETGNVFKIKPFDVKDKEGDFDEKDNPVVSYPLPGKTFYQFDTTKTSFWPKNYAAILYLAEIDWGGFADFLTDAWEKAGPEIKRRIEDALTAAGGGIGGAIGAIIGKVLGKFLGWVLDKFVQWLTDLAKDDIFAPRAALINLPTAEGTAYLNRSGWNSLSSPGTLTFTGHGGIYTVKYQWVVDAPGLIPTAPVSPRNYVGVFRAGNDPHAFWVGDWDSFLVKWKELSNAGLRLVDLETFVDGNKRLYSGVFRAGTDAHALWVGVEWDNFKAKWEELSKKGLRLINLQTYFEGGKQLYAGVFRAGTYPYALWVGMDWQAFTAKWEAESKKGLRLIDVSTYSQGGKQLFNGVFGSGTDAYALYSYEWAAFIAKWEELSKQGLRLISLDSYVQNGKRFFIGAFRAGKDGYYLWNSDWKGFSAKWKEVSQQGLRLVDITSYPV</sequence>
<dbReference type="RefSeq" id="WP_190467897.1">
    <property type="nucleotide sequence ID" value="NZ_JACJSG010000005.1"/>
</dbReference>
<dbReference type="Pfam" id="PF17660">
    <property type="entry name" value="BTRD1"/>
    <property type="match status" value="4"/>
</dbReference>
<dbReference type="Proteomes" id="UP000661112">
    <property type="component" value="Unassembled WGS sequence"/>
</dbReference>
<evidence type="ECO:0000313" key="1">
    <source>
        <dbReference type="EMBL" id="MBD2499993.1"/>
    </source>
</evidence>
<organism evidence="1 2">
    <name type="scientific">Anabaena azotica FACHB-119</name>
    <dbReference type="NCBI Taxonomy" id="947527"/>
    <lineage>
        <taxon>Bacteria</taxon>
        <taxon>Bacillati</taxon>
        <taxon>Cyanobacteriota</taxon>
        <taxon>Cyanophyceae</taxon>
        <taxon>Nostocales</taxon>
        <taxon>Nostocaceae</taxon>
        <taxon>Anabaena</taxon>
        <taxon>Anabaena azotica</taxon>
    </lineage>
</organism>
<protein>
    <submittedName>
        <fullName evidence="1">Uncharacterized protein</fullName>
    </submittedName>
</protein>
<dbReference type="InterPro" id="IPR049511">
    <property type="entry name" value="PGH-like_rpt"/>
</dbReference>
<name>A0ABR8D0R4_9NOST</name>
<accession>A0ABR8D0R4</accession>
<reference evidence="1 2" key="1">
    <citation type="journal article" date="2020" name="ISME J.">
        <title>Comparative genomics reveals insights into cyanobacterial evolution and habitat adaptation.</title>
        <authorList>
            <person name="Chen M.Y."/>
            <person name="Teng W.K."/>
            <person name="Zhao L."/>
            <person name="Hu C.X."/>
            <person name="Zhou Y.K."/>
            <person name="Han B.P."/>
            <person name="Song L.R."/>
            <person name="Shu W.S."/>
        </authorList>
    </citation>
    <scope>NUCLEOTIDE SEQUENCE [LARGE SCALE GENOMIC DNA]</scope>
    <source>
        <strain evidence="1 2">FACHB-119</strain>
    </source>
</reference>
<keyword evidence="2" id="KW-1185">Reference proteome</keyword>
<gene>
    <name evidence="1" type="ORF">H6G83_05060</name>
</gene>
<dbReference type="EMBL" id="JACJSG010000005">
    <property type="protein sequence ID" value="MBD2499993.1"/>
    <property type="molecule type" value="Genomic_DNA"/>
</dbReference>
<comment type="caution">
    <text evidence="1">The sequence shown here is derived from an EMBL/GenBank/DDBJ whole genome shotgun (WGS) entry which is preliminary data.</text>
</comment>